<protein>
    <submittedName>
        <fullName evidence="1">Uncharacterized protein</fullName>
    </submittedName>
</protein>
<proteinExistence type="predicted"/>
<sequence length="572" mass="63500">MPDMNGFELLEIVVHEMGLPAILTSANCDVNVAMRGLEHGALYYLMKPVSMSEVRNIWQHIIRKSKEEKNDIEEMSSLGETKQKESSSEENDKTDAAAGSGTSADQVELEPKKRKKGDLGVKTDAKGKKVKTAERKARILWDAVLHNKFVKAIDQIGIDRAVPKKILQLIDAPGLNLKNVASHLQKHRLFLRRLNETNKYGRFRSPSSKSRLKMHPLLRMVGGPDPTSISNFPSLYNPKGVQPTAASDMQNTNASMPMTFVSPAPFVNQDSQSIDPIATSTRLGQSNLPTNVQPMLQPGSISSAPSVSLLQQNNGSMGFGMFQQQMEMGSSSTSDTTHWPTQPSPGLLESAPLGNFGMQNAQNSDYLNSKDNMELINKFNQFSLSNSASDYTELQVTSAEDFNRMTQTGLLEEGLSNMNSGSNLMNGMNNKGNVPIEPEMNNKGKQPFDSTDKGKMPLVMEEEEDIFLPELTASDFIMDLYMNFDYSNQYPTDYPNVTQEDVFMGGNNSSYDMDTLLEQVQNQTFWNSSEDQPSGSSTNDMVFKQAQDGTNHKEGDFFDFNLFCMGNKDKAQ</sequence>
<dbReference type="EMBL" id="CM056815">
    <property type="protein sequence ID" value="KAJ8631145.1"/>
    <property type="molecule type" value="Genomic_DNA"/>
</dbReference>
<name>A0ACC2LD08_PERAE</name>
<organism evidence="1 2">
    <name type="scientific">Persea americana</name>
    <name type="common">Avocado</name>
    <dbReference type="NCBI Taxonomy" id="3435"/>
    <lineage>
        <taxon>Eukaryota</taxon>
        <taxon>Viridiplantae</taxon>
        <taxon>Streptophyta</taxon>
        <taxon>Embryophyta</taxon>
        <taxon>Tracheophyta</taxon>
        <taxon>Spermatophyta</taxon>
        <taxon>Magnoliopsida</taxon>
        <taxon>Magnoliidae</taxon>
        <taxon>Laurales</taxon>
        <taxon>Lauraceae</taxon>
        <taxon>Persea</taxon>
    </lineage>
</organism>
<dbReference type="Proteomes" id="UP001234297">
    <property type="component" value="Chromosome 7"/>
</dbReference>
<keyword evidence="2" id="KW-1185">Reference proteome</keyword>
<evidence type="ECO:0000313" key="1">
    <source>
        <dbReference type="EMBL" id="KAJ8631145.1"/>
    </source>
</evidence>
<accession>A0ACC2LD08</accession>
<comment type="caution">
    <text evidence="1">The sequence shown here is derived from an EMBL/GenBank/DDBJ whole genome shotgun (WGS) entry which is preliminary data.</text>
</comment>
<evidence type="ECO:0000313" key="2">
    <source>
        <dbReference type="Proteomes" id="UP001234297"/>
    </source>
</evidence>
<gene>
    <name evidence="1" type="ORF">MRB53_024468</name>
</gene>
<reference evidence="1 2" key="1">
    <citation type="journal article" date="2022" name="Hortic Res">
        <title>A haplotype resolved chromosomal level avocado genome allows analysis of novel avocado genes.</title>
        <authorList>
            <person name="Nath O."/>
            <person name="Fletcher S.J."/>
            <person name="Hayward A."/>
            <person name="Shaw L.M."/>
            <person name="Masouleh A.K."/>
            <person name="Furtado A."/>
            <person name="Henry R.J."/>
            <person name="Mitter N."/>
        </authorList>
    </citation>
    <scope>NUCLEOTIDE SEQUENCE [LARGE SCALE GENOMIC DNA]</scope>
    <source>
        <strain evidence="2">cv. Hass</strain>
    </source>
</reference>